<dbReference type="GeneID" id="43602572"/>
<reference evidence="2 3" key="1">
    <citation type="journal article" date="2018" name="IMA Fungus">
        <title>IMA Genome-F 9: Draft genome sequence of Annulohypoxylon stygium, Aspergillus mulundensis, Berkeleyomyces basicola (syn. Thielaviopsis basicola), Ceratocystis smalleyi, two Cercospora beticola strains, Coleophoma cylindrospora, Fusarium fracticaudum, Phialophora cf. hyalina, and Morchella septimelata.</title>
        <authorList>
            <person name="Wingfield B.D."/>
            <person name="Bills G.F."/>
            <person name="Dong Y."/>
            <person name="Huang W."/>
            <person name="Nel W.J."/>
            <person name="Swalarsk-Parry B.S."/>
            <person name="Vaghefi N."/>
            <person name="Wilken P.M."/>
            <person name="An Z."/>
            <person name="de Beer Z.W."/>
            <person name="De Vos L."/>
            <person name="Chen L."/>
            <person name="Duong T.A."/>
            <person name="Gao Y."/>
            <person name="Hammerbacher A."/>
            <person name="Kikkert J.R."/>
            <person name="Li Y."/>
            <person name="Li H."/>
            <person name="Li K."/>
            <person name="Li Q."/>
            <person name="Liu X."/>
            <person name="Ma X."/>
            <person name="Naidoo K."/>
            <person name="Pethybridge S.J."/>
            <person name="Sun J."/>
            <person name="Steenkamp E.T."/>
            <person name="van der Nest M.A."/>
            <person name="van Wyk S."/>
            <person name="Wingfield M.J."/>
            <person name="Xiong C."/>
            <person name="Yue Q."/>
            <person name="Zhang X."/>
        </authorList>
    </citation>
    <scope>NUCLEOTIDE SEQUENCE [LARGE SCALE GENOMIC DNA]</scope>
    <source>
        <strain evidence="2 3">BP 5553</strain>
    </source>
</reference>
<keyword evidence="3" id="KW-1185">Reference proteome</keyword>
<accession>A0A370TBT0</accession>
<comment type="caution">
    <text evidence="2">The sequence shown here is derived from an EMBL/GenBank/DDBJ whole genome shotgun (WGS) entry which is preliminary data.</text>
</comment>
<gene>
    <name evidence="2" type="ORF">BP5553_09723</name>
</gene>
<name>A0A370TBT0_9HELO</name>
<evidence type="ECO:0000256" key="1">
    <source>
        <dbReference type="SAM" id="MobiDB-lite"/>
    </source>
</evidence>
<evidence type="ECO:0000313" key="3">
    <source>
        <dbReference type="Proteomes" id="UP000254866"/>
    </source>
</evidence>
<protein>
    <submittedName>
        <fullName evidence="2">Uncharacterized protein</fullName>
    </submittedName>
</protein>
<feature type="region of interest" description="Disordered" evidence="1">
    <location>
        <begin position="241"/>
        <end position="264"/>
    </location>
</feature>
<proteinExistence type="predicted"/>
<dbReference type="RefSeq" id="XP_031865645.1">
    <property type="nucleotide sequence ID" value="XM_032018346.1"/>
</dbReference>
<sequence>MEKATTAQKLPEDHMAKGQNDKMTIKQWNSAFSSMGREFKSFPVKNYKKPYTPQADMGIGPVNYDVTFLEARLCKRSILILNELVKVEKKLGDVWLKAEATLLFSKYGKEDPISWLPAAQRLGIRRDMRRLTAGFVKRLRIADHDDAGVHAIFELLEDSDSRAERYGGENPATIALISSLAPRGPRIPGPFGTVIYPIVHRNFTEAGIASILKEDTIQRVRANAAKRLVIKMLFNKSKNEAKDGEQDVTVEGGDKSAHATEPTQSMAEKMINCLHLHLN</sequence>
<dbReference type="OrthoDB" id="3553839at2759"/>
<organism evidence="2 3">
    <name type="scientific">Venustampulla echinocandica</name>
    <dbReference type="NCBI Taxonomy" id="2656787"/>
    <lineage>
        <taxon>Eukaryota</taxon>
        <taxon>Fungi</taxon>
        <taxon>Dikarya</taxon>
        <taxon>Ascomycota</taxon>
        <taxon>Pezizomycotina</taxon>
        <taxon>Leotiomycetes</taxon>
        <taxon>Helotiales</taxon>
        <taxon>Pleuroascaceae</taxon>
        <taxon>Venustampulla</taxon>
    </lineage>
</organism>
<dbReference type="Proteomes" id="UP000254866">
    <property type="component" value="Unassembled WGS sequence"/>
</dbReference>
<dbReference type="EMBL" id="NPIC01000012">
    <property type="protein sequence ID" value="RDL31514.1"/>
    <property type="molecule type" value="Genomic_DNA"/>
</dbReference>
<evidence type="ECO:0000313" key="2">
    <source>
        <dbReference type="EMBL" id="RDL31514.1"/>
    </source>
</evidence>
<dbReference type="AlphaFoldDB" id="A0A370TBT0"/>